<evidence type="ECO:0000313" key="1">
    <source>
        <dbReference type="EMBL" id="KKK74454.1"/>
    </source>
</evidence>
<protein>
    <submittedName>
        <fullName evidence="1">Uncharacterized protein</fullName>
    </submittedName>
</protein>
<name>A0A0F9A7C9_9ZZZZ</name>
<comment type="caution">
    <text evidence="1">The sequence shown here is derived from an EMBL/GenBank/DDBJ whole genome shotgun (WGS) entry which is preliminary data.</text>
</comment>
<organism evidence="1">
    <name type="scientific">marine sediment metagenome</name>
    <dbReference type="NCBI Taxonomy" id="412755"/>
    <lineage>
        <taxon>unclassified sequences</taxon>
        <taxon>metagenomes</taxon>
        <taxon>ecological metagenomes</taxon>
    </lineage>
</organism>
<sequence>MIPGPGTRTRWRSPAELVEDVHHFLNQVLALLAAGRLGDASPQMRFQDHRSEGSHRAEGGRNLFENLKTVPVVLHHLPRLYQVQTLVKLKL</sequence>
<accession>A0A0F9A7C9</accession>
<dbReference type="AlphaFoldDB" id="A0A0F9A7C9"/>
<gene>
    <name evidence="1" type="ORF">LCGC14_2883610</name>
</gene>
<proteinExistence type="predicted"/>
<dbReference type="EMBL" id="LAZR01056311">
    <property type="protein sequence ID" value="KKK74454.1"/>
    <property type="molecule type" value="Genomic_DNA"/>
</dbReference>
<reference evidence="1" key="1">
    <citation type="journal article" date="2015" name="Nature">
        <title>Complex archaea that bridge the gap between prokaryotes and eukaryotes.</title>
        <authorList>
            <person name="Spang A."/>
            <person name="Saw J.H."/>
            <person name="Jorgensen S.L."/>
            <person name="Zaremba-Niedzwiedzka K."/>
            <person name="Martijn J."/>
            <person name="Lind A.E."/>
            <person name="van Eijk R."/>
            <person name="Schleper C."/>
            <person name="Guy L."/>
            <person name="Ettema T.J."/>
        </authorList>
    </citation>
    <scope>NUCLEOTIDE SEQUENCE</scope>
</reference>